<keyword evidence="6 7" id="KW-0472">Membrane</keyword>
<evidence type="ECO:0000313" key="9">
    <source>
        <dbReference type="Proteomes" id="UP000812267"/>
    </source>
</evidence>
<evidence type="ECO:0000256" key="6">
    <source>
        <dbReference type="ARBA" id="ARBA00023136"/>
    </source>
</evidence>
<feature type="transmembrane region" description="Helical" evidence="7">
    <location>
        <begin position="150"/>
        <end position="167"/>
    </location>
</feature>
<comment type="similarity">
    <text evidence="2">Belongs to the chromate ion transporter (CHR) (TC 2.A.51) family.</text>
</comment>
<feature type="transmembrane region" description="Helical" evidence="7">
    <location>
        <begin position="15"/>
        <end position="40"/>
    </location>
</feature>
<comment type="subcellular location">
    <subcellularLocation>
        <location evidence="1">Cell membrane</location>
        <topology evidence="1">Multi-pass membrane protein</topology>
    </subcellularLocation>
</comment>
<dbReference type="PANTHER" id="PTHR43663">
    <property type="entry name" value="CHROMATE TRANSPORT PROTEIN-RELATED"/>
    <property type="match status" value="1"/>
</dbReference>
<evidence type="ECO:0000313" key="8">
    <source>
        <dbReference type="EMBL" id="MBU4693372.1"/>
    </source>
</evidence>
<accession>A0ABS6DQT8</accession>
<organism evidence="8 9">
    <name type="scientific">Mycoplasma zalophidermidis</name>
    <dbReference type="NCBI Taxonomy" id="398174"/>
    <lineage>
        <taxon>Bacteria</taxon>
        <taxon>Bacillati</taxon>
        <taxon>Mycoplasmatota</taxon>
        <taxon>Mollicutes</taxon>
        <taxon>Mycoplasmataceae</taxon>
        <taxon>Mycoplasma</taxon>
    </lineage>
</organism>
<feature type="transmembrane region" description="Helical" evidence="7">
    <location>
        <begin position="173"/>
        <end position="191"/>
    </location>
</feature>
<dbReference type="EMBL" id="JAHMHK010000001">
    <property type="protein sequence ID" value="MBU4693372.1"/>
    <property type="molecule type" value="Genomic_DNA"/>
</dbReference>
<sequence length="246" mass="27988">MNKNKENHIIKKPTFWNVFVLILMVTFIGFGGGNALMPVIKRYAVDKYEWLDSDEFDKNVVITNMLPGPMAIEALSYIAMKTLGFWKGFLVVLFASLPHIVVTIALFFVLSKLPLEYLYVVQVGVLVAIVGSLIGFSWSYFKKGIKSNKIGVWTILFLITMAFSLFVPTPYNVPVAIMFLIIGIFAAIYCVQKRKNIKKLKCQLKQEKIIQNTDKSIENVEISHSITEVNNIEEINKKQDNINEVK</sequence>
<evidence type="ECO:0000256" key="5">
    <source>
        <dbReference type="ARBA" id="ARBA00022989"/>
    </source>
</evidence>
<dbReference type="InterPro" id="IPR052518">
    <property type="entry name" value="CHR_Transporter"/>
</dbReference>
<keyword evidence="3" id="KW-1003">Cell membrane</keyword>
<evidence type="ECO:0000256" key="2">
    <source>
        <dbReference type="ARBA" id="ARBA00005262"/>
    </source>
</evidence>
<reference evidence="8" key="1">
    <citation type="submission" date="2021-06" db="EMBL/GenBank/DDBJ databases">
        <title>Novel Mycoplasma species detected in California sea lions (Zalophus californianus) from the USA.</title>
        <authorList>
            <person name="Volokhov D.V."/>
            <person name="Furtak V.A."/>
            <person name="Zagorodnyaya T.A."/>
        </authorList>
    </citation>
    <scope>NUCLEOTIDE SEQUENCE [LARGE SCALE GENOMIC DNA]</scope>
    <source>
        <strain evidence="8">CSL 4779</strain>
    </source>
</reference>
<gene>
    <name evidence="8" type="ORF">KQ878_00540</name>
</gene>
<keyword evidence="5 7" id="KW-1133">Transmembrane helix</keyword>
<evidence type="ECO:0000256" key="7">
    <source>
        <dbReference type="SAM" id="Phobius"/>
    </source>
</evidence>
<feature type="transmembrane region" description="Helical" evidence="7">
    <location>
        <begin position="117"/>
        <end position="138"/>
    </location>
</feature>
<protein>
    <submittedName>
        <fullName evidence="8">Chromate transporter</fullName>
    </submittedName>
</protein>
<name>A0ABS6DQT8_9MOLU</name>
<keyword evidence="9" id="KW-1185">Reference proteome</keyword>
<dbReference type="Pfam" id="PF02417">
    <property type="entry name" value="Chromate_transp"/>
    <property type="match status" value="1"/>
</dbReference>
<dbReference type="RefSeq" id="WP_216505158.1">
    <property type="nucleotide sequence ID" value="NZ_JAHMHJ010000001.1"/>
</dbReference>
<dbReference type="InterPro" id="IPR003370">
    <property type="entry name" value="Chromate_transpt"/>
</dbReference>
<proteinExistence type="inferred from homology"/>
<evidence type="ECO:0000256" key="3">
    <source>
        <dbReference type="ARBA" id="ARBA00022475"/>
    </source>
</evidence>
<dbReference type="Proteomes" id="UP000812267">
    <property type="component" value="Unassembled WGS sequence"/>
</dbReference>
<dbReference type="PANTHER" id="PTHR43663:SF1">
    <property type="entry name" value="CHROMATE TRANSPORTER"/>
    <property type="match status" value="1"/>
</dbReference>
<evidence type="ECO:0000256" key="1">
    <source>
        <dbReference type="ARBA" id="ARBA00004651"/>
    </source>
</evidence>
<evidence type="ECO:0000256" key="4">
    <source>
        <dbReference type="ARBA" id="ARBA00022692"/>
    </source>
</evidence>
<comment type="caution">
    <text evidence="8">The sequence shown here is derived from an EMBL/GenBank/DDBJ whole genome shotgun (WGS) entry which is preliminary data.</text>
</comment>
<feature type="transmembrane region" description="Helical" evidence="7">
    <location>
        <begin position="90"/>
        <end position="111"/>
    </location>
</feature>
<keyword evidence="4 7" id="KW-0812">Transmembrane</keyword>